<dbReference type="Pfam" id="PF00496">
    <property type="entry name" value="SBP_bac_5"/>
    <property type="match status" value="1"/>
</dbReference>
<dbReference type="PIRSF" id="PIRSF002741">
    <property type="entry name" value="MppA"/>
    <property type="match status" value="1"/>
</dbReference>
<dbReference type="Gene3D" id="3.40.190.10">
    <property type="entry name" value="Periplasmic binding protein-like II"/>
    <property type="match status" value="1"/>
</dbReference>
<feature type="compositionally biased region" description="Polar residues" evidence="2">
    <location>
        <begin position="81"/>
        <end position="91"/>
    </location>
</feature>
<dbReference type="EMBL" id="MUXU01000034">
    <property type="protein sequence ID" value="OOR90108.1"/>
    <property type="molecule type" value="Genomic_DNA"/>
</dbReference>
<sequence>MKHATADLQLMKARFARTAYSKCLCAVRLCAKQNRASDTAKQNSAKNLGISACAAGILTVSVLALVGCGNSLNDTEKTANQTAQAASLNDSAQDNAAQDNAAKDKPSAADLTVPDLNAPSVITTTTIAIKNHAEYENAEHLPYANPNAPQGGTLAMTATGAFNSANAFIDDGVAAAGTYYLYDTLMTGSLDEAFVLYPQLASAITRDVNDPSWVVYHINPKARFWDGTQVTAADVQATFEAILDKGLMSWRGFLAGIRAVRALDDGRVIFYFHDHASPEMFANVGLMPVFAKADIDARFTKVSLTPLMGSGAYRLTKIEPSRLVEYTKDPNYWGADVMANRGRFNFERIRFVYYQDEAVASEAFLAGQFNLLIESSPARFNALPTPKGVVKQSFTNTNPVPMQGLVMNTRRALFADVKVRRALNLAFDWSWAKSVPKFVNAKRLNSYFYGSKLAATGAPSDKEREVLLSLPLDDVEKSALVGTPSYLQIGKPHSHRENLLLARQLLLQAGFRYQTPDGKPPNASTPSVLVDKKGVPVRFEILLDSDEYAPLLLPFVRNLARLGIDARLRRMERASFITAKRAFDYDLIVDSFMQGNSPGAEQAYLWGSAAADEAGNQNSIGVKSAAVDEVIARLIAADNRADIVLYTKVLDRLLLAGEYMIPWGGENATYVMYKDITPPPRTPQASLGLDYWYRADTP</sequence>
<proteinExistence type="predicted"/>
<name>A0A1T0A3D9_9GAMM</name>
<reference evidence="4 5" key="1">
    <citation type="submission" date="2017-02" db="EMBL/GenBank/DDBJ databases">
        <title>Draft genome sequence of Moraxella caviae CCUG 355 type strain.</title>
        <authorList>
            <person name="Engstrom-Jakobsson H."/>
            <person name="Salva-Serra F."/>
            <person name="Thorell K."/>
            <person name="Gonzales-Siles L."/>
            <person name="Karlsson R."/>
            <person name="Boulund F."/>
            <person name="Engstrand L."/>
            <person name="Moore E."/>
        </authorList>
    </citation>
    <scope>NUCLEOTIDE SEQUENCE [LARGE SCALE GENOMIC DNA]</scope>
    <source>
        <strain evidence="4 5">CCUG 355</strain>
    </source>
</reference>
<dbReference type="PANTHER" id="PTHR30290">
    <property type="entry name" value="PERIPLASMIC BINDING COMPONENT OF ABC TRANSPORTER"/>
    <property type="match status" value="1"/>
</dbReference>
<evidence type="ECO:0000256" key="1">
    <source>
        <dbReference type="ARBA" id="ARBA00022729"/>
    </source>
</evidence>
<accession>A0A1T0A3D9</accession>
<feature type="region of interest" description="Disordered" evidence="2">
    <location>
        <begin position="81"/>
        <end position="112"/>
    </location>
</feature>
<protein>
    <recommendedName>
        <fullName evidence="3">Solute-binding protein family 5 domain-containing protein</fullName>
    </recommendedName>
</protein>
<dbReference type="GO" id="GO:1904680">
    <property type="term" value="F:peptide transmembrane transporter activity"/>
    <property type="evidence" value="ECO:0007669"/>
    <property type="project" value="TreeGrafter"/>
</dbReference>
<dbReference type="InterPro" id="IPR000914">
    <property type="entry name" value="SBP_5_dom"/>
</dbReference>
<dbReference type="InterPro" id="IPR030678">
    <property type="entry name" value="Peptide/Ni-bd"/>
</dbReference>
<evidence type="ECO:0000259" key="3">
    <source>
        <dbReference type="Pfam" id="PF00496"/>
    </source>
</evidence>
<feature type="domain" description="Solute-binding protein family 5" evidence="3">
    <location>
        <begin position="196"/>
        <end position="610"/>
    </location>
</feature>
<keyword evidence="1" id="KW-0732">Signal</keyword>
<evidence type="ECO:0000313" key="5">
    <source>
        <dbReference type="Proteomes" id="UP000190435"/>
    </source>
</evidence>
<dbReference type="GO" id="GO:0030288">
    <property type="term" value="C:outer membrane-bounded periplasmic space"/>
    <property type="evidence" value="ECO:0007669"/>
    <property type="project" value="TreeGrafter"/>
</dbReference>
<dbReference type="STRING" id="34060.B0181_05550"/>
<dbReference type="Gene3D" id="3.10.105.10">
    <property type="entry name" value="Dipeptide-binding Protein, Domain 3"/>
    <property type="match status" value="1"/>
</dbReference>
<dbReference type="AlphaFoldDB" id="A0A1T0A3D9"/>
<dbReference type="GO" id="GO:0015833">
    <property type="term" value="P:peptide transport"/>
    <property type="evidence" value="ECO:0007669"/>
    <property type="project" value="TreeGrafter"/>
</dbReference>
<evidence type="ECO:0000313" key="4">
    <source>
        <dbReference type="EMBL" id="OOR90108.1"/>
    </source>
</evidence>
<dbReference type="GO" id="GO:0043190">
    <property type="term" value="C:ATP-binding cassette (ABC) transporter complex"/>
    <property type="evidence" value="ECO:0007669"/>
    <property type="project" value="InterPro"/>
</dbReference>
<evidence type="ECO:0000256" key="2">
    <source>
        <dbReference type="SAM" id="MobiDB-lite"/>
    </source>
</evidence>
<organism evidence="4 5">
    <name type="scientific">Moraxella caviae</name>
    <dbReference type="NCBI Taxonomy" id="34060"/>
    <lineage>
        <taxon>Bacteria</taxon>
        <taxon>Pseudomonadati</taxon>
        <taxon>Pseudomonadota</taxon>
        <taxon>Gammaproteobacteria</taxon>
        <taxon>Moraxellales</taxon>
        <taxon>Moraxellaceae</taxon>
        <taxon>Moraxella</taxon>
    </lineage>
</organism>
<dbReference type="SUPFAM" id="SSF53850">
    <property type="entry name" value="Periplasmic binding protein-like II"/>
    <property type="match status" value="1"/>
</dbReference>
<dbReference type="RefSeq" id="WP_078276509.1">
    <property type="nucleotide sequence ID" value="NZ_CAACXO010000085.1"/>
</dbReference>
<dbReference type="OrthoDB" id="9803988at2"/>
<gene>
    <name evidence="4" type="ORF">B0181_05550</name>
</gene>
<dbReference type="GO" id="GO:0042884">
    <property type="term" value="P:microcin transport"/>
    <property type="evidence" value="ECO:0007669"/>
    <property type="project" value="TreeGrafter"/>
</dbReference>
<dbReference type="PANTHER" id="PTHR30290:SF64">
    <property type="entry name" value="ABC TRANSPORTER PERIPLASMIC BINDING PROTEIN"/>
    <property type="match status" value="1"/>
</dbReference>
<keyword evidence="5" id="KW-1185">Reference proteome</keyword>
<dbReference type="InterPro" id="IPR039424">
    <property type="entry name" value="SBP_5"/>
</dbReference>
<comment type="caution">
    <text evidence="4">The sequence shown here is derived from an EMBL/GenBank/DDBJ whole genome shotgun (WGS) entry which is preliminary data.</text>
</comment>
<dbReference type="CDD" id="cd08497">
    <property type="entry name" value="MbnE-like"/>
    <property type="match status" value="1"/>
</dbReference>
<dbReference type="Proteomes" id="UP000190435">
    <property type="component" value="Unassembled WGS sequence"/>
</dbReference>